<comment type="caution">
    <text evidence="2">The sequence shown here is derived from an EMBL/GenBank/DDBJ whole genome shotgun (WGS) entry which is preliminary data.</text>
</comment>
<keyword evidence="3" id="KW-1185">Reference proteome</keyword>
<name>A0A6I4NP01_9FLAO</name>
<evidence type="ECO:0000313" key="3">
    <source>
        <dbReference type="Proteomes" id="UP000471501"/>
    </source>
</evidence>
<organism evidence="2 3">
    <name type="scientific">Flavobacterium hydrocarbonoxydans</name>
    <dbReference type="NCBI Taxonomy" id="2683249"/>
    <lineage>
        <taxon>Bacteria</taxon>
        <taxon>Pseudomonadati</taxon>
        <taxon>Bacteroidota</taxon>
        <taxon>Flavobacteriia</taxon>
        <taxon>Flavobacteriales</taxon>
        <taxon>Flavobacteriaceae</taxon>
        <taxon>Flavobacterium</taxon>
    </lineage>
</organism>
<proteinExistence type="predicted"/>
<feature type="region of interest" description="Disordered" evidence="1">
    <location>
        <begin position="127"/>
        <end position="158"/>
    </location>
</feature>
<dbReference type="EMBL" id="WSTB01000004">
    <property type="protein sequence ID" value="MWB94712.1"/>
    <property type="molecule type" value="Genomic_DNA"/>
</dbReference>
<sequence>MKNYYVFFFFVAFGFSGYAQVGIGTTTPNESSQLEVVATNKGILIPRVLLKSTKDTTTISSGNVESLLVFNTQTIADVIPGYYYWYIDKWNRLGATNSETITTIEDKGNGVYVYTNEIGVKYTINVAQGPQGKDGKDGASIRGGDGAPGKDTGSDGDTYIDNSTGDVYYKEGDVWNIKGNIKGPKGDSGTNGKDGLQGGIGLIENGLNTTVNGSGTVGSPYKINTPTSTLINNNDGSYNYNNEEGVNTKIDVVGDVVTNIKNEGPVYNEIVNLLNSKSDKFADNGNGTFIHTTVDGKEVIFDANTTTVTNNGDGTYTVTNKKGETVKIDVVGDVVTNIKNEGPVYNEIVNLLNSKSDKFADNGNGTFTHTTVDGKEVIFDANTTTVTNNGDGTYTVTNKKGETVKIDVVGDVVTNIKNEGPVYNEIVNLLNSKSDKFADNGNGTFTHTTVDGKEVIFDANTTTVTNNGDGTYTVANKKGETVKIDVVGDVVTNIKNEGPVYNEIVNLLNSKSDKFADNGNGTFTHTTVDGKEVIFDANTTTVTNNGDGTYTV</sequence>
<evidence type="ECO:0000313" key="2">
    <source>
        <dbReference type="EMBL" id="MWB94712.1"/>
    </source>
</evidence>
<feature type="non-terminal residue" evidence="2">
    <location>
        <position position="552"/>
    </location>
</feature>
<dbReference type="Proteomes" id="UP000471501">
    <property type="component" value="Unassembled WGS sequence"/>
</dbReference>
<evidence type="ECO:0008006" key="4">
    <source>
        <dbReference type="Google" id="ProtNLM"/>
    </source>
</evidence>
<reference evidence="2 3" key="1">
    <citation type="submission" date="2019-12" db="EMBL/GenBank/DDBJ databases">
        <authorList>
            <person name="Kim Y.S."/>
        </authorList>
    </citation>
    <scope>NUCLEOTIDE SEQUENCE [LARGE SCALE GENOMIC DNA]</scope>
    <source>
        <strain evidence="2 3">GA093</strain>
    </source>
</reference>
<accession>A0A6I4NP01</accession>
<dbReference type="AlphaFoldDB" id="A0A6I4NP01"/>
<gene>
    <name evidence="2" type="ORF">GON26_10080</name>
</gene>
<evidence type="ECO:0000256" key="1">
    <source>
        <dbReference type="SAM" id="MobiDB-lite"/>
    </source>
</evidence>
<protein>
    <recommendedName>
        <fullName evidence="4">Collagen triple helix repeat-containing protein</fullName>
    </recommendedName>
</protein>